<dbReference type="Proteomes" id="UP001233999">
    <property type="component" value="Unassembled WGS sequence"/>
</dbReference>
<evidence type="ECO:0000313" key="3">
    <source>
        <dbReference type="Proteomes" id="UP001233999"/>
    </source>
</evidence>
<name>A0AAD7ZB56_DIPPU</name>
<evidence type="ECO:0000313" key="2">
    <source>
        <dbReference type="EMBL" id="KAJ9577051.1"/>
    </source>
</evidence>
<feature type="compositionally biased region" description="Polar residues" evidence="1">
    <location>
        <begin position="64"/>
        <end position="76"/>
    </location>
</feature>
<keyword evidence="3" id="KW-1185">Reference proteome</keyword>
<reference evidence="2" key="1">
    <citation type="journal article" date="2023" name="IScience">
        <title>Live-bearing cockroach genome reveals convergent evolutionary mechanisms linked to viviparity in insects and beyond.</title>
        <authorList>
            <person name="Fouks B."/>
            <person name="Harrison M.C."/>
            <person name="Mikhailova A.A."/>
            <person name="Marchal E."/>
            <person name="English S."/>
            <person name="Carruthers M."/>
            <person name="Jennings E.C."/>
            <person name="Chiamaka E.L."/>
            <person name="Frigard R.A."/>
            <person name="Pippel M."/>
            <person name="Attardo G.M."/>
            <person name="Benoit J.B."/>
            <person name="Bornberg-Bauer E."/>
            <person name="Tobe S.S."/>
        </authorList>
    </citation>
    <scope>NUCLEOTIDE SEQUENCE</scope>
    <source>
        <strain evidence="2">Stay&amp;Tobe</strain>
    </source>
</reference>
<accession>A0AAD7ZB56</accession>
<proteinExistence type="predicted"/>
<dbReference type="EMBL" id="JASPKZ010009378">
    <property type="protein sequence ID" value="KAJ9577051.1"/>
    <property type="molecule type" value="Genomic_DNA"/>
</dbReference>
<comment type="caution">
    <text evidence="2">The sequence shown here is derived from an EMBL/GenBank/DDBJ whole genome shotgun (WGS) entry which is preliminary data.</text>
</comment>
<dbReference type="AlphaFoldDB" id="A0AAD7ZB56"/>
<reference evidence="2" key="2">
    <citation type="submission" date="2023-05" db="EMBL/GenBank/DDBJ databases">
        <authorList>
            <person name="Fouks B."/>
        </authorList>
    </citation>
    <scope>NUCLEOTIDE SEQUENCE</scope>
    <source>
        <strain evidence="2">Stay&amp;Tobe</strain>
        <tissue evidence="2">Testes</tissue>
    </source>
</reference>
<sequence>MPSDVGMMVMRPGSLPKSPETLVDTRKPRSRGNSPGDKLNRTRVIRNGAGGKRSRGSSPGDKFSGTTTLPQSRGSE</sequence>
<gene>
    <name evidence="2" type="ORF">L9F63_006371</name>
</gene>
<organism evidence="2 3">
    <name type="scientific">Diploptera punctata</name>
    <name type="common">Pacific beetle cockroach</name>
    <dbReference type="NCBI Taxonomy" id="6984"/>
    <lineage>
        <taxon>Eukaryota</taxon>
        <taxon>Metazoa</taxon>
        <taxon>Ecdysozoa</taxon>
        <taxon>Arthropoda</taxon>
        <taxon>Hexapoda</taxon>
        <taxon>Insecta</taxon>
        <taxon>Pterygota</taxon>
        <taxon>Neoptera</taxon>
        <taxon>Polyneoptera</taxon>
        <taxon>Dictyoptera</taxon>
        <taxon>Blattodea</taxon>
        <taxon>Blaberoidea</taxon>
        <taxon>Blaberidae</taxon>
        <taxon>Diplopterinae</taxon>
        <taxon>Diploptera</taxon>
    </lineage>
</organism>
<feature type="region of interest" description="Disordered" evidence="1">
    <location>
        <begin position="1"/>
        <end position="76"/>
    </location>
</feature>
<evidence type="ECO:0000256" key="1">
    <source>
        <dbReference type="SAM" id="MobiDB-lite"/>
    </source>
</evidence>
<protein>
    <submittedName>
        <fullName evidence="2">Uncharacterized protein</fullName>
    </submittedName>
</protein>